<dbReference type="EMBL" id="JACJIP010000019">
    <property type="protein sequence ID" value="MBA9086478.1"/>
    <property type="molecule type" value="Genomic_DNA"/>
</dbReference>
<evidence type="ECO:0000259" key="3">
    <source>
        <dbReference type="Pfam" id="PF14690"/>
    </source>
</evidence>
<dbReference type="RefSeq" id="WP_182536649.1">
    <property type="nucleotide sequence ID" value="NZ_JACJIP010000019.1"/>
</dbReference>
<proteinExistence type="predicted"/>
<dbReference type="AlphaFoldDB" id="A0A7W3XSE0"/>
<dbReference type="Proteomes" id="UP000567067">
    <property type="component" value="Unassembled WGS sequence"/>
</dbReference>
<dbReference type="NCBIfam" id="NF033550">
    <property type="entry name" value="transpos_ISL3"/>
    <property type="match status" value="1"/>
</dbReference>
<accession>A0A7W3XSE0</accession>
<dbReference type="PANTHER" id="PTHR33498:SF1">
    <property type="entry name" value="TRANSPOSASE FOR INSERTION SEQUENCE ELEMENT IS1557"/>
    <property type="match status" value="1"/>
</dbReference>
<feature type="domain" description="Transposase IS204/IS1001/IS1096/IS1165 helix-turn-helix" evidence="2">
    <location>
        <begin position="102"/>
        <end position="151"/>
    </location>
</feature>
<sequence>MWTSFSNKENLISDMFKVALELEHPWELKSIEFDDQDQAWHLFLDFERGAEFACPLCGAPSKAYDADKKNWRHLDFWNWKTYIHARVPRTNCMNCNKVTQVPLKWSRPKSHFTFQFEAWAMRLMAEMPVNAAARELREHDTRMWRIFHYYVNEAMKQLDLTDLKRIAIDETSSRRGHRYITLFVDADTKIVLFATEGKGMSTLEKFKAYLSEKSFVAEQIEEVCCDMSPAFISGIETYFPQAEITFDKFHVMKLVNEAVDDVRKKEQKSQPELKRTKYLWLKNESNLNAEQRETLLGLKDSHLNTGRAYRLKLSLQEFWSSPHIYADVYLREWIGWAKRSKLEPMMKLAKTIKQHEEGILRWFHSKMTNGFLEGLNGLVQAAKRKARGYRNVENLIAMVYMTANKGRLPGLVARRAQ</sequence>
<reference evidence="4 5" key="1">
    <citation type="submission" date="2020-08" db="EMBL/GenBank/DDBJ databases">
        <title>Genomic Encyclopedia of Type Strains, Phase III (KMG-III): the genomes of soil and plant-associated and newly described type strains.</title>
        <authorList>
            <person name="Whitman W."/>
        </authorList>
    </citation>
    <scope>NUCLEOTIDE SEQUENCE [LARGE SCALE GENOMIC DNA]</scope>
    <source>
        <strain evidence="4 5">CECT 8693</strain>
    </source>
</reference>
<dbReference type="InterPro" id="IPR047951">
    <property type="entry name" value="Transpos_ISL3"/>
</dbReference>
<protein>
    <submittedName>
        <fullName evidence="4">Transposase</fullName>
    </submittedName>
</protein>
<dbReference type="InterPro" id="IPR032877">
    <property type="entry name" value="Transposase_HTH"/>
</dbReference>
<keyword evidence="5" id="KW-1185">Reference proteome</keyword>
<organism evidence="4 5">
    <name type="scientific">Fontibacillus solani</name>
    <dbReference type="NCBI Taxonomy" id="1572857"/>
    <lineage>
        <taxon>Bacteria</taxon>
        <taxon>Bacillati</taxon>
        <taxon>Bacillota</taxon>
        <taxon>Bacilli</taxon>
        <taxon>Bacillales</taxon>
        <taxon>Paenibacillaceae</taxon>
        <taxon>Fontibacillus</taxon>
    </lineage>
</organism>
<comment type="caution">
    <text evidence="4">The sequence shown here is derived from an EMBL/GenBank/DDBJ whole genome shotgun (WGS) entry which is preliminary data.</text>
</comment>
<feature type="domain" description="Transposase IS204/IS1001/IS1096/IS1165 DDE" evidence="1">
    <location>
        <begin position="166"/>
        <end position="398"/>
    </location>
</feature>
<dbReference type="InterPro" id="IPR029261">
    <property type="entry name" value="Transposase_Znf"/>
</dbReference>
<dbReference type="Pfam" id="PF01610">
    <property type="entry name" value="DDE_Tnp_ISL3"/>
    <property type="match status" value="1"/>
</dbReference>
<evidence type="ECO:0000313" key="4">
    <source>
        <dbReference type="EMBL" id="MBA9086478.1"/>
    </source>
</evidence>
<dbReference type="PANTHER" id="PTHR33498">
    <property type="entry name" value="TRANSPOSASE FOR INSERTION SEQUENCE ELEMENT IS1557"/>
    <property type="match status" value="1"/>
</dbReference>
<dbReference type="InterPro" id="IPR002560">
    <property type="entry name" value="Transposase_DDE"/>
</dbReference>
<dbReference type="Pfam" id="PF14690">
    <property type="entry name" value="Zn_ribbon_ISL3"/>
    <property type="match status" value="1"/>
</dbReference>
<gene>
    <name evidence="4" type="ORF">FHR92_002956</name>
</gene>
<evidence type="ECO:0000313" key="5">
    <source>
        <dbReference type="Proteomes" id="UP000567067"/>
    </source>
</evidence>
<evidence type="ECO:0000259" key="2">
    <source>
        <dbReference type="Pfam" id="PF13542"/>
    </source>
</evidence>
<evidence type="ECO:0000259" key="1">
    <source>
        <dbReference type="Pfam" id="PF01610"/>
    </source>
</evidence>
<feature type="domain" description="Transposase IS204/IS1001/IS1096/IS1165 zinc-finger" evidence="3">
    <location>
        <begin position="52"/>
        <end position="95"/>
    </location>
</feature>
<dbReference type="Pfam" id="PF13542">
    <property type="entry name" value="HTH_Tnp_ISL3"/>
    <property type="match status" value="1"/>
</dbReference>
<name>A0A7W3XSE0_9BACL</name>